<dbReference type="EMBL" id="VUNG01000072">
    <property type="protein sequence ID" value="MST86003.1"/>
    <property type="molecule type" value="Genomic_DNA"/>
</dbReference>
<protein>
    <submittedName>
        <fullName evidence="3">S-layer protein</fullName>
    </submittedName>
</protein>
<dbReference type="AlphaFoldDB" id="A0A7K0KJ94"/>
<reference evidence="3 4" key="1">
    <citation type="submission" date="2019-08" db="EMBL/GenBank/DDBJ databases">
        <title>In-depth cultivation of the pig gut microbiome towards novel bacterial diversity and tailored functional studies.</title>
        <authorList>
            <person name="Wylensek D."/>
            <person name="Hitch T.C.A."/>
            <person name="Clavel T."/>
        </authorList>
    </citation>
    <scope>NUCLEOTIDE SEQUENCE [LARGE SCALE GENOMIC DNA]</scope>
    <source>
        <strain evidence="3 4">LKV-178-WT-2A</strain>
    </source>
</reference>
<gene>
    <name evidence="3" type="ORF">FYJ73_15250</name>
</gene>
<keyword evidence="1" id="KW-0732">Signal</keyword>
<organism evidence="3 4">
    <name type="scientific">Hallella mizrahii</name>
    <dbReference type="NCBI Taxonomy" id="2606637"/>
    <lineage>
        <taxon>Bacteria</taxon>
        <taxon>Pseudomonadati</taxon>
        <taxon>Bacteroidota</taxon>
        <taxon>Bacteroidia</taxon>
        <taxon>Bacteroidales</taxon>
        <taxon>Prevotellaceae</taxon>
        <taxon>Hallella</taxon>
    </lineage>
</organism>
<feature type="domain" description="Mannosyl-glycoprotein endo-beta-N-acetylglucosamidase-like" evidence="2">
    <location>
        <begin position="75"/>
        <end position="173"/>
    </location>
</feature>
<dbReference type="GO" id="GO:0004040">
    <property type="term" value="F:amidase activity"/>
    <property type="evidence" value="ECO:0007669"/>
    <property type="project" value="InterPro"/>
</dbReference>
<name>A0A7K0KJ94_9BACT</name>
<sequence>MEDKKTIKRLLFTAILSTTFSIAWSQSTIMPDAMPGIAKNDQKSDTLTEMHLPSSMEDEDFHGFAELNIDNLLSVLEKYNVKEKKIVLAQALLETGYFSSTLCMESHNLFGLRHPSDGSYYTFNNWEESVKAYLDDVQYKYNGGDYYAFLKRIGYAEDRNYTSKVKKIADKLNI</sequence>
<dbReference type="Proteomes" id="UP000438914">
    <property type="component" value="Unassembled WGS sequence"/>
</dbReference>
<feature type="chain" id="PRO_5029784155" evidence="1">
    <location>
        <begin position="26"/>
        <end position="174"/>
    </location>
</feature>
<dbReference type="Gene3D" id="1.10.530.10">
    <property type="match status" value="1"/>
</dbReference>
<evidence type="ECO:0000313" key="3">
    <source>
        <dbReference type="EMBL" id="MST86003.1"/>
    </source>
</evidence>
<comment type="caution">
    <text evidence="3">The sequence shown here is derived from an EMBL/GenBank/DDBJ whole genome shotgun (WGS) entry which is preliminary data.</text>
</comment>
<dbReference type="InterPro" id="IPR002901">
    <property type="entry name" value="MGlyc_endo_b_GlcNAc-like_dom"/>
</dbReference>
<dbReference type="Pfam" id="PF01832">
    <property type="entry name" value="Glucosaminidase"/>
    <property type="match status" value="1"/>
</dbReference>
<feature type="signal peptide" evidence="1">
    <location>
        <begin position="1"/>
        <end position="25"/>
    </location>
</feature>
<evidence type="ECO:0000313" key="4">
    <source>
        <dbReference type="Proteomes" id="UP000438914"/>
    </source>
</evidence>
<evidence type="ECO:0000256" key="1">
    <source>
        <dbReference type="SAM" id="SignalP"/>
    </source>
</evidence>
<proteinExistence type="predicted"/>
<accession>A0A7K0KJ94</accession>
<keyword evidence="4" id="KW-1185">Reference proteome</keyword>
<evidence type="ECO:0000259" key="2">
    <source>
        <dbReference type="Pfam" id="PF01832"/>
    </source>
</evidence>